<keyword evidence="3" id="KW-1185">Reference proteome</keyword>
<sequence length="481" mass="52299">GYIMTPAERQMKEQREEEDRMREAEERRLLAKKNRGRKRVVDDARVVALGSMKDILSSSSSSTRGVTPTEGAEVRDIYSTTPSTQDDTGVAPGSVPSSPTKATLGEAAEHIQSTASFRTSTDLGRSVNLSEPSPSEAAGSRGKDMPGSSKKKGKRKSKKSRASRSVEEEEEEADVIGEVAQEPAARRSPRDSLGMSEDVFPVTTNGPSAHSSQDLGRDSSPPGRDVRGKEPRFSRESAASGHAQTSESKPGRHTLANTVRRASAVKKPATRTASMLDMFMQLEASGEGNFDTGPPPIITRAKQYWRQIANVYHNRTLYNYATNDYFARIQRQLYVQRMERESMEAEAAAKAEQEAATAAAAEKQKEGTSDEDSPAVEESAASEAEAAKPTSKLARFKNAAKKAVINRTAPPSKPGGFTGKLDVAAIAAQMLEEVKLKHSVAAALQKGVRTSFSEDEQVPIAMQAELQPLHQERRDVLRRVQ</sequence>
<organism evidence="2 3">
    <name type="scientific">Cymbomonas tetramitiformis</name>
    <dbReference type="NCBI Taxonomy" id="36881"/>
    <lineage>
        <taxon>Eukaryota</taxon>
        <taxon>Viridiplantae</taxon>
        <taxon>Chlorophyta</taxon>
        <taxon>Pyramimonadophyceae</taxon>
        <taxon>Pyramimonadales</taxon>
        <taxon>Pyramimonadaceae</taxon>
        <taxon>Cymbomonas</taxon>
    </lineage>
</organism>
<feature type="region of interest" description="Disordered" evidence="1">
    <location>
        <begin position="52"/>
        <end position="256"/>
    </location>
</feature>
<feature type="compositionally biased region" description="Polar residues" evidence="1">
    <location>
        <begin position="78"/>
        <end position="87"/>
    </location>
</feature>
<proteinExistence type="predicted"/>
<dbReference type="Proteomes" id="UP001190700">
    <property type="component" value="Unassembled WGS sequence"/>
</dbReference>
<feature type="region of interest" description="Disordered" evidence="1">
    <location>
        <begin position="345"/>
        <end position="393"/>
    </location>
</feature>
<protein>
    <submittedName>
        <fullName evidence="2">Uncharacterized protein</fullName>
    </submittedName>
</protein>
<evidence type="ECO:0000256" key="1">
    <source>
        <dbReference type="SAM" id="MobiDB-lite"/>
    </source>
</evidence>
<feature type="compositionally biased region" description="Polar residues" evidence="1">
    <location>
        <begin position="111"/>
        <end position="133"/>
    </location>
</feature>
<feature type="region of interest" description="Disordered" evidence="1">
    <location>
        <begin position="1"/>
        <end position="24"/>
    </location>
</feature>
<name>A0AAE0KRQ1_9CHLO</name>
<comment type="caution">
    <text evidence="2">The sequence shown here is derived from an EMBL/GenBank/DDBJ whole genome shotgun (WGS) entry which is preliminary data.</text>
</comment>
<feature type="compositionally biased region" description="Polar residues" evidence="1">
    <location>
        <begin position="202"/>
        <end position="214"/>
    </location>
</feature>
<reference evidence="2 3" key="1">
    <citation type="journal article" date="2015" name="Genome Biol. Evol.">
        <title>Comparative Genomics of a Bacterivorous Green Alga Reveals Evolutionary Causalities and Consequences of Phago-Mixotrophic Mode of Nutrition.</title>
        <authorList>
            <person name="Burns J.A."/>
            <person name="Paasch A."/>
            <person name="Narechania A."/>
            <person name="Kim E."/>
        </authorList>
    </citation>
    <scope>NUCLEOTIDE SEQUENCE [LARGE SCALE GENOMIC DNA]</scope>
    <source>
        <strain evidence="2 3">PLY_AMNH</strain>
    </source>
</reference>
<dbReference type="AlphaFoldDB" id="A0AAE0KRQ1"/>
<evidence type="ECO:0000313" key="2">
    <source>
        <dbReference type="EMBL" id="KAK3257989.1"/>
    </source>
</evidence>
<evidence type="ECO:0000313" key="3">
    <source>
        <dbReference type="Proteomes" id="UP001190700"/>
    </source>
</evidence>
<gene>
    <name evidence="2" type="ORF">CYMTET_32944</name>
</gene>
<feature type="non-terminal residue" evidence="2">
    <location>
        <position position="1"/>
    </location>
</feature>
<feature type="compositionally biased region" description="Basic residues" evidence="1">
    <location>
        <begin position="149"/>
        <end position="162"/>
    </location>
</feature>
<accession>A0AAE0KRQ1</accession>
<feature type="compositionally biased region" description="Basic and acidic residues" evidence="1">
    <location>
        <begin position="224"/>
        <end position="235"/>
    </location>
</feature>
<dbReference type="EMBL" id="LGRX02019909">
    <property type="protein sequence ID" value="KAK3257989.1"/>
    <property type="molecule type" value="Genomic_DNA"/>
</dbReference>
<feature type="compositionally biased region" description="Basic and acidic residues" evidence="1">
    <location>
        <begin position="9"/>
        <end position="24"/>
    </location>
</feature>